<reference evidence="1" key="1">
    <citation type="journal article" date="2023" name="G3 (Bethesda)">
        <title>A reference genome for the long-term kleptoplast-retaining sea slug Elysia crispata morphotype clarki.</title>
        <authorList>
            <person name="Eastman K.E."/>
            <person name="Pendleton A.L."/>
            <person name="Shaikh M.A."/>
            <person name="Suttiyut T."/>
            <person name="Ogas R."/>
            <person name="Tomko P."/>
            <person name="Gavelis G."/>
            <person name="Widhalm J.R."/>
            <person name="Wisecaver J.H."/>
        </authorList>
    </citation>
    <scope>NUCLEOTIDE SEQUENCE</scope>
    <source>
        <strain evidence="1">ECLA1</strain>
    </source>
</reference>
<proteinExistence type="predicted"/>
<dbReference type="Proteomes" id="UP001283361">
    <property type="component" value="Unassembled WGS sequence"/>
</dbReference>
<evidence type="ECO:0000313" key="2">
    <source>
        <dbReference type="Proteomes" id="UP001283361"/>
    </source>
</evidence>
<accession>A0AAE1AJ30</accession>
<sequence>MSAKTHAKNGLKWNLQTAALCLCVQQDCPGGDDLSLHTEPAVCCLLQASICLGSFPRPGLAKVPSVHTFSSRPSYIMVSHDF</sequence>
<protein>
    <submittedName>
        <fullName evidence="1">Uncharacterized protein</fullName>
    </submittedName>
</protein>
<organism evidence="1 2">
    <name type="scientific">Elysia crispata</name>
    <name type="common">lettuce slug</name>
    <dbReference type="NCBI Taxonomy" id="231223"/>
    <lineage>
        <taxon>Eukaryota</taxon>
        <taxon>Metazoa</taxon>
        <taxon>Spiralia</taxon>
        <taxon>Lophotrochozoa</taxon>
        <taxon>Mollusca</taxon>
        <taxon>Gastropoda</taxon>
        <taxon>Heterobranchia</taxon>
        <taxon>Euthyneura</taxon>
        <taxon>Panpulmonata</taxon>
        <taxon>Sacoglossa</taxon>
        <taxon>Placobranchoidea</taxon>
        <taxon>Plakobranchidae</taxon>
        <taxon>Elysia</taxon>
    </lineage>
</organism>
<name>A0AAE1AJ30_9GAST</name>
<keyword evidence="2" id="KW-1185">Reference proteome</keyword>
<gene>
    <name evidence="1" type="ORF">RRG08_029189</name>
</gene>
<dbReference type="AlphaFoldDB" id="A0AAE1AJ30"/>
<comment type="caution">
    <text evidence="1">The sequence shown here is derived from an EMBL/GenBank/DDBJ whole genome shotgun (WGS) entry which is preliminary data.</text>
</comment>
<dbReference type="EMBL" id="JAWDGP010001738">
    <property type="protein sequence ID" value="KAK3788739.1"/>
    <property type="molecule type" value="Genomic_DNA"/>
</dbReference>
<evidence type="ECO:0000313" key="1">
    <source>
        <dbReference type="EMBL" id="KAK3788739.1"/>
    </source>
</evidence>